<dbReference type="AlphaFoldDB" id="A0A3S1CQE5"/>
<sequence>MKIMEYFLLIKYQCIGQWEKRDMVNDELYLINSNDVQDNLDDMSDEEPEEPGSNRN</sequence>
<dbReference type="Proteomes" id="UP000271624">
    <property type="component" value="Unassembled WGS sequence"/>
</dbReference>
<organism evidence="2 3">
    <name type="scientific">Dulcicalothrix desertica PCC 7102</name>
    <dbReference type="NCBI Taxonomy" id="232991"/>
    <lineage>
        <taxon>Bacteria</taxon>
        <taxon>Bacillati</taxon>
        <taxon>Cyanobacteriota</taxon>
        <taxon>Cyanophyceae</taxon>
        <taxon>Nostocales</taxon>
        <taxon>Calotrichaceae</taxon>
        <taxon>Dulcicalothrix</taxon>
    </lineage>
</organism>
<proteinExistence type="predicted"/>
<evidence type="ECO:0000313" key="2">
    <source>
        <dbReference type="EMBL" id="RUT08461.1"/>
    </source>
</evidence>
<dbReference type="EMBL" id="RSCL01000003">
    <property type="protein sequence ID" value="RUT08461.1"/>
    <property type="molecule type" value="Genomic_DNA"/>
</dbReference>
<feature type="region of interest" description="Disordered" evidence="1">
    <location>
        <begin position="35"/>
        <end position="56"/>
    </location>
</feature>
<accession>A0A3S1CQE5</accession>
<reference evidence="2" key="1">
    <citation type="submission" date="2018-12" db="EMBL/GenBank/DDBJ databases">
        <authorList>
            <person name="Will S."/>
            <person name="Neumann-Schaal M."/>
            <person name="Henke P."/>
        </authorList>
    </citation>
    <scope>NUCLEOTIDE SEQUENCE</scope>
    <source>
        <strain evidence="2">PCC 7102</strain>
    </source>
</reference>
<name>A0A3S1CQE5_9CYAN</name>
<evidence type="ECO:0000256" key="1">
    <source>
        <dbReference type="SAM" id="MobiDB-lite"/>
    </source>
</evidence>
<evidence type="ECO:0000313" key="3">
    <source>
        <dbReference type="Proteomes" id="UP000271624"/>
    </source>
</evidence>
<reference evidence="2" key="2">
    <citation type="journal article" date="2019" name="Genome Biol. Evol.">
        <title>Day and night: Metabolic profiles and evolutionary relationships of six axenic non-marine cyanobacteria.</title>
        <authorList>
            <person name="Will S.E."/>
            <person name="Henke P."/>
            <person name="Boedeker C."/>
            <person name="Huang S."/>
            <person name="Brinkmann H."/>
            <person name="Rohde M."/>
            <person name="Jarek M."/>
            <person name="Friedl T."/>
            <person name="Seufert S."/>
            <person name="Schumacher M."/>
            <person name="Overmann J."/>
            <person name="Neumann-Schaal M."/>
            <person name="Petersen J."/>
        </authorList>
    </citation>
    <scope>NUCLEOTIDE SEQUENCE [LARGE SCALE GENOMIC DNA]</scope>
    <source>
        <strain evidence="2">PCC 7102</strain>
    </source>
</reference>
<feature type="compositionally biased region" description="Acidic residues" evidence="1">
    <location>
        <begin position="38"/>
        <end position="50"/>
    </location>
</feature>
<comment type="caution">
    <text evidence="2">The sequence shown here is derived from an EMBL/GenBank/DDBJ whole genome shotgun (WGS) entry which is preliminary data.</text>
</comment>
<keyword evidence="3" id="KW-1185">Reference proteome</keyword>
<protein>
    <submittedName>
        <fullName evidence="2">Uncharacterized protein</fullName>
    </submittedName>
</protein>
<gene>
    <name evidence="2" type="ORF">DSM106972_016290</name>
</gene>